<gene>
    <name evidence="6" type="ORF">EDD29_6763</name>
</gene>
<dbReference type="InterPro" id="IPR050166">
    <property type="entry name" value="ABC_transporter_ATP-bind"/>
</dbReference>
<evidence type="ECO:0000313" key="7">
    <source>
        <dbReference type="Proteomes" id="UP000272400"/>
    </source>
</evidence>
<organism evidence="6 7">
    <name type="scientific">Actinocorallia herbida</name>
    <dbReference type="NCBI Taxonomy" id="58109"/>
    <lineage>
        <taxon>Bacteria</taxon>
        <taxon>Bacillati</taxon>
        <taxon>Actinomycetota</taxon>
        <taxon>Actinomycetes</taxon>
        <taxon>Streptosporangiales</taxon>
        <taxon>Thermomonosporaceae</taxon>
        <taxon>Actinocorallia</taxon>
    </lineage>
</organism>
<dbReference type="InterPro" id="IPR003593">
    <property type="entry name" value="AAA+_ATPase"/>
</dbReference>
<protein>
    <submittedName>
        <fullName evidence="6">NitT/TauT family transport system ATP-binding protein</fullName>
    </submittedName>
</protein>
<dbReference type="Gene3D" id="3.40.50.300">
    <property type="entry name" value="P-loop containing nucleotide triphosphate hydrolases"/>
    <property type="match status" value="1"/>
</dbReference>
<dbReference type="CDD" id="cd03293">
    <property type="entry name" value="ABC_NrtD_SsuB_transporters"/>
    <property type="match status" value="1"/>
</dbReference>
<dbReference type="GO" id="GO:0005524">
    <property type="term" value="F:ATP binding"/>
    <property type="evidence" value="ECO:0007669"/>
    <property type="project" value="UniProtKB-KW"/>
</dbReference>
<evidence type="ECO:0000259" key="5">
    <source>
        <dbReference type="PROSITE" id="PS50893"/>
    </source>
</evidence>
<dbReference type="SUPFAM" id="SSF52540">
    <property type="entry name" value="P-loop containing nucleoside triphosphate hydrolases"/>
    <property type="match status" value="1"/>
</dbReference>
<accession>A0A3N1D6I2</accession>
<dbReference type="InterPro" id="IPR003439">
    <property type="entry name" value="ABC_transporter-like_ATP-bd"/>
</dbReference>
<evidence type="ECO:0000313" key="6">
    <source>
        <dbReference type="EMBL" id="ROO89076.1"/>
    </source>
</evidence>
<keyword evidence="7" id="KW-1185">Reference proteome</keyword>
<evidence type="ECO:0000256" key="1">
    <source>
        <dbReference type="ARBA" id="ARBA00022448"/>
    </source>
</evidence>
<reference evidence="6 7" key="1">
    <citation type="submission" date="2018-11" db="EMBL/GenBank/DDBJ databases">
        <title>Sequencing the genomes of 1000 actinobacteria strains.</title>
        <authorList>
            <person name="Klenk H.-P."/>
        </authorList>
    </citation>
    <scope>NUCLEOTIDE SEQUENCE [LARGE SCALE GENOMIC DNA]</scope>
    <source>
        <strain evidence="6 7">DSM 44254</strain>
    </source>
</reference>
<comment type="caution">
    <text evidence="6">The sequence shown here is derived from an EMBL/GenBank/DDBJ whole genome shotgun (WGS) entry which is preliminary data.</text>
</comment>
<proteinExistence type="predicted"/>
<dbReference type="PANTHER" id="PTHR42788">
    <property type="entry name" value="TAURINE IMPORT ATP-BINDING PROTEIN-RELATED"/>
    <property type="match status" value="1"/>
</dbReference>
<dbReference type="SMART" id="SM00382">
    <property type="entry name" value="AAA"/>
    <property type="match status" value="1"/>
</dbReference>
<keyword evidence="3 6" id="KW-0067">ATP-binding</keyword>
<evidence type="ECO:0000256" key="2">
    <source>
        <dbReference type="ARBA" id="ARBA00022741"/>
    </source>
</evidence>
<feature type="domain" description="ABC transporter" evidence="5">
    <location>
        <begin position="29"/>
        <end position="262"/>
    </location>
</feature>
<dbReference type="InterPro" id="IPR017871">
    <property type="entry name" value="ABC_transporter-like_CS"/>
</dbReference>
<dbReference type="Proteomes" id="UP000272400">
    <property type="component" value="Unassembled WGS sequence"/>
</dbReference>
<dbReference type="RefSeq" id="WP_211360065.1">
    <property type="nucleotide sequence ID" value="NZ_RJKE01000001.1"/>
</dbReference>
<dbReference type="Pfam" id="PF00005">
    <property type="entry name" value="ABC_tran"/>
    <property type="match status" value="1"/>
</dbReference>
<feature type="region of interest" description="Disordered" evidence="4">
    <location>
        <begin position="1"/>
        <end position="26"/>
    </location>
</feature>
<evidence type="ECO:0000256" key="3">
    <source>
        <dbReference type="ARBA" id="ARBA00022840"/>
    </source>
</evidence>
<dbReference type="AlphaFoldDB" id="A0A3N1D6I2"/>
<dbReference type="GO" id="GO:0016887">
    <property type="term" value="F:ATP hydrolysis activity"/>
    <property type="evidence" value="ECO:0007669"/>
    <property type="project" value="InterPro"/>
</dbReference>
<dbReference type="InterPro" id="IPR027417">
    <property type="entry name" value="P-loop_NTPase"/>
</dbReference>
<dbReference type="PANTHER" id="PTHR42788:SF13">
    <property type="entry name" value="ALIPHATIC SULFONATES IMPORT ATP-BINDING PROTEIN SSUB"/>
    <property type="match status" value="1"/>
</dbReference>
<keyword evidence="1" id="KW-0813">Transport</keyword>
<sequence length="289" mass="30833">MPQHRMTADLPAADPKNSAADGPATGASVHVHDVVRTFTRDGETVHALGPVSLDIEPGEFVALLGPSGCGKSTLLNIIGGLLPQTSGVVQVGGTDVDGVPDEVGMMFQKAVLLAWRTIRENVLLPIEISRGRKAAKAATPRADELLDLVGLGAFADKMPNELSGGMQQRAAICRMLIQDPGVLLLDEPFGALDEFTREHMNVELARICKLTGRTAVFVTHAISEAVFLADRVVVMSARPGRIAGIVDVDLIKPRDPEVMTSAPFQNYVREARDLLKIGYDAASSGTEEH</sequence>
<dbReference type="EMBL" id="RJKE01000001">
    <property type="protein sequence ID" value="ROO89076.1"/>
    <property type="molecule type" value="Genomic_DNA"/>
</dbReference>
<evidence type="ECO:0000256" key="4">
    <source>
        <dbReference type="SAM" id="MobiDB-lite"/>
    </source>
</evidence>
<dbReference type="PROSITE" id="PS50893">
    <property type="entry name" value="ABC_TRANSPORTER_2"/>
    <property type="match status" value="1"/>
</dbReference>
<keyword evidence="2" id="KW-0547">Nucleotide-binding</keyword>
<dbReference type="PROSITE" id="PS00211">
    <property type="entry name" value="ABC_TRANSPORTER_1"/>
    <property type="match status" value="1"/>
</dbReference>
<name>A0A3N1D6I2_9ACTN</name>